<dbReference type="NCBIfam" id="TIGR00152">
    <property type="entry name" value="dephospho-CoA kinase"/>
    <property type="match status" value="1"/>
</dbReference>
<evidence type="ECO:0000256" key="3">
    <source>
        <dbReference type="HAMAP-Rule" id="MF_00376"/>
    </source>
</evidence>
<dbReference type="PROSITE" id="PS51219">
    <property type="entry name" value="DPCK"/>
    <property type="match status" value="1"/>
</dbReference>
<dbReference type="AlphaFoldDB" id="A0A7C0X834"/>
<dbReference type="SUPFAM" id="SSF52540">
    <property type="entry name" value="P-loop containing nucleoside triphosphate hydrolases"/>
    <property type="match status" value="1"/>
</dbReference>
<dbReference type="EMBL" id="DRBW01000046">
    <property type="protein sequence ID" value="HDM89806.1"/>
    <property type="molecule type" value="Genomic_DNA"/>
</dbReference>
<evidence type="ECO:0000313" key="6">
    <source>
        <dbReference type="EMBL" id="HDM89806.1"/>
    </source>
</evidence>
<dbReference type="GO" id="GO:0005524">
    <property type="term" value="F:ATP binding"/>
    <property type="evidence" value="ECO:0007669"/>
    <property type="project" value="UniProtKB-UniRule"/>
</dbReference>
<protein>
    <recommendedName>
        <fullName evidence="3 4">Dephospho-CoA kinase</fullName>
        <ecNumber evidence="3 4">2.7.1.24</ecNumber>
    </recommendedName>
    <alternativeName>
        <fullName evidence="3">Dephosphocoenzyme A kinase</fullName>
    </alternativeName>
</protein>
<keyword evidence="3" id="KW-0173">Coenzyme A biosynthesis</keyword>
<dbReference type="Pfam" id="PF01121">
    <property type="entry name" value="CoaE"/>
    <property type="match status" value="1"/>
</dbReference>
<comment type="similarity">
    <text evidence="3">Belongs to the CoaE family.</text>
</comment>
<dbReference type="PANTHER" id="PTHR10695:SF46">
    <property type="entry name" value="BIFUNCTIONAL COENZYME A SYNTHASE-RELATED"/>
    <property type="match status" value="1"/>
</dbReference>
<sequence length="195" mass="21939">MKRIKVGITGPPGSGKTTLAKFFQECGAQVISLDDIGREITLKKLEEVGKALGVDVSDQPYEIQRKLIGKRAFQDPQNLRKLGEIVHPELCEEALRRLRNAEGDLIVLEGALLFELGLNEHVDKVITVTAPEKLLLRRFLEKSGYDEKAFRVILSYQWPQEWKGLSSDFVVNNTGDLDSLRERASQILGKLKQDP</sequence>
<dbReference type="InterPro" id="IPR003593">
    <property type="entry name" value="AAA+_ATPase"/>
</dbReference>
<keyword evidence="3" id="KW-0963">Cytoplasm</keyword>
<evidence type="ECO:0000256" key="4">
    <source>
        <dbReference type="NCBIfam" id="TIGR00152"/>
    </source>
</evidence>
<dbReference type="InterPro" id="IPR001977">
    <property type="entry name" value="Depp_CoAkinase"/>
</dbReference>
<dbReference type="InterPro" id="IPR027417">
    <property type="entry name" value="P-loop_NTPase"/>
</dbReference>
<keyword evidence="3 6" id="KW-0418">Kinase</keyword>
<proteinExistence type="inferred from homology"/>
<dbReference type="CDD" id="cd02022">
    <property type="entry name" value="DPCK"/>
    <property type="match status" value="1"/>
</dbReference>
<comment type="caution">
    <text evidence="6">The sequence shown here is derived from an EMBL/GenBank/DDBJ whole genome shotgun (WGS) entry which is preliminary data.</text>
</comment>
<keyword evidence="1 3" id="KW-0547">Nucleotide-binding</keyword>
<comment type="catalytic activity">
    <reaction evidence="3">
        <text>3'-dephospho-CoA + ATP = ADP + CoA + H(+)</text>
        <dbReference type="Rhea" id="RHEA:18245"/>
        <dbReference type="ChEBI" id="CHEBI:15378"/>
        <dbReference type="ChEBI" id="CHEBI:30616"/>
        <dbReference type="ChEBI" id="CHEBI:57287"/>
        <dbReference type="ChEBI" id="CHEBI:57328"/>
        <dbReference type="ChEBI" id="CHEBI:456216"/>
        <dbReference type="EC" id="2.7.1.24"/>
    </reaction>
</comment>
<evidence type="ECO:0000259" key="5">
    <source>
        <dbReference type="SMART" id="SM00382"/>
    </source>
</evidence>
<dbReference type="GO" id="GO:0004140">
    <property type="term" value="F:dephospho-CoA kinase activity"/>
    <property type="evidence" value="ECO:0007669"/>
    <property type="project" value="UniProtKB-UniRule"/>
</dbReference>
<dbReference type="EC" id="2.7.1.24" evidence="3 4"/>
<dbReference type="Proteomes" id="UP000885931">
    <property type="component" value="Unassembled WGS sequence"/>
</dbReference>
<accession>A0A7C0X834</accession>
<evidence type="ECO:0000256" key="1">
    <source>
        <dbReference type="ARBA" id="ARBA00022741"/>
    </source>
</evidence>
<dbReference type="GO" id="GO:0015937">
    <property type="term" value="P:coenzyme A biosynthetic process"/>
    <property type="evidence" value="ECO:0007669"/>
    <property type="project" value="UniProtKB-UniRule"/>
</dbReference>
<dbReference type="GO" id="GO:0005737">
    <property type="term" value="C:cytoplasm"/>
    <property type="evidence" value="ECO:0007669"/>
    <property type="project" value="UniProtKB-SubCell"/>
</dbReference>
<organism evidence="6">
    <name type="scientific">candidate division WOR-3 bacterium</name>
    <dbReference type="NCBI Taxonomy" id="2052148"/>
    <lineage>
        <taxon>Bacteria</taxon>
        <taxon>Bacteria division WOR-3</taxon>
    </lineage>
</organism>
<dbReference type="UniPathway" id="UPA00241">
    <property type="reaction ID" value="UER00356"/>
</dbReference>
<dbReference type="HAMAP" id="MF_00376">
    <property type="entry name" value="Dephospho_CoA_kinase"/>
    <property type="match status" value="1"/>
</dbReference>
<comment type="pathway">
    <text evidence="3">Cofactor biosynthesis; coenzyme A biosynthesis; CoA from (R)-pantothenate: step 5/5.</text>
</comment>
<evidence type="ECO:0000256" key="2">
    <source>
        <dbReference type="ARBA" id="ARBA00022840"/>
    </source>
</evidence>
<comment type="subcellular location">
    <subcellularLocation>
        <location evidence="3">Cytoplasm</location>
    </subcellularLocation>
</comment>
<dbReference type="PANTHER" id="PTHR10695">
    <property type="entry name" value="DEPHOSPHO-COA KINASE-RELATED"/>
    <property type="match status" value="1"/>
</dbReference>
<reference evidence="6" key="1">
    <citation type="journal article" date="2020" name="mSystems">
        <title>Genome- and Community-Level Interaction Insights into Carbon Utilization and Element Cycling Functions of Hydrothermarchaeota in Hydrothermal Sediment.</title>
        <authorList>
            <person name="Zhou Z."/>
            <person name="Liu Y."/>
            <person name="Xu W."/>
            <person name="Pan J."/>
            <person name="Luo Z.H."/>
            <person name="Li M."/>
        </authorList>
    </citation>
    <scope>NUCLEOTIDE SEQUENCE [LARGE SCALE GENOMIC DNA]</scope>
    <source>
        <strain evidence="6">HyVt-237</strain>
    </source>
</reference>
<keyword evidence="2 3" id="KW-0067">ATP-binding</keyword>
<feature type="domain" description="AAA+ ATPase" evidence="5">
    <location>
        <begin position="2"/>
        <end position="194"/>
    </location>
</feature>
<dbReference type="SMART" id="SM00382">
    <property type="entry name" value="AAA"/>
    <property type="match status" value="1"/>
</dbReference>
<keyword evidence="3 6" id="KW-0808">Transferase</keyword>
<dbReference type="Gene3D" id="3.40.50.300">
    <property type="entry name" value="P-loop containing nucleotide triphosphate hydrolases"/>
    <property type="match status" value="1"/>
</dbReference>
<comment type="function">
    <text evidence="3">Catalyzes the phosphorylation of the 3'-hydroxyl group of dephosphocoenzyme A to form coenzyme A.</text>
</comment>
<feature type="binding site" evidence="3">
    <location>
        <begin position="13"/>
        <end position="18"/>
    </location>
    <ligand>
        <name>ATP</name>
        <dbReference type="ChEBI" id="CHEBI:30616"/>
    </ligand>
</feature>
<gene>
    <name evidence="3" type="primary">coaE</name>
    <name evidence="6" type="ORF">ENG67_01180</name>
</gene>
<name>A0A7C0X834_UNCW3</name>